<dbReference type="InterPro" id="IPR001854">
    <property type="entry name" value="Ribosomal_uL29"/>
</dbReference>
<dbReference type="GO" id="GO:0003735">
    <property type="term" value="F:structural constituent of ribosome"/>
    <property type="evidence" value="ECO:0007669"/>
    <property type="project" value="InterPro"/>
</dbReference>
<sequence>MSIMSIKEIRAMNNNDIDNKILEIKKILLEYRIKQATRQSLKPHLIKQKKKELAQIMTIKQEKIIHSAVN</sequence>
<reference evidence="6" key="2">
    <citation type="submission" date="2016-10" db="EMBL/GenBank/DDBJ databases">
        <authorList>
            <person name="de Groot N.N."/>
        </authorList>
    </citation>
    <scope>NUCLEOTIDE SEQUENCE</scope>
    <source>
        <strain evidence="6">J.0604</strain>
    </source>
</reference>
<reference evidence="6" key="1">
    <citation type="submission" date="2016-10" db="EMBL/GenBank/DDBJ databases">
        <title>Chloroplast genomes as a tool to resolve red algal phylogenies: a case study in the Nemaliales.</title>
        <authorList>
            <person name="Costa J.F."/>
            <person name="Lin S.M."/>
            <person name="Macaya E.C."/>
            <person name="Fernandez-Garcia C."/>
            <person name="Verbruggen H."/>
        </authorList>
    </citation>
    <scope>NUCLEOTIDE SEQUENCE</scope>
    <source>
        <strain evidence="6">J.0604</strain>
    </source>
</reference>
<gene>
    <name evidence="5 6" type="primary">rpl29</name>
    <name evidence="6" type="ORF">J0604_169</name>
</gene>
<keyword evidence="3 5" id="KW-0687">Ribonucleoprotein</keyword>
<dbReference type="GO" id="GO:0022625">
    <property type="term" value="C:cytosolic large ribosomal subunit"/>
    <property type="evidence" value="ECO:0007669"/>
    <property type="project" value="TreeGrafter"/>
</dbReference>
<dbReference type="AlphaFoldDB" id="A0A1G4NY62"/>
<dbReference type="PANTHER" id="PTHR10916">
    <property type="entry name" value="60S RIBOSOMAL PROTEIN L35/50S RIBOSOMAL PROTEIN L29"/>
    <property type="match status" value="1"/>
</dbReference>
<dbReference type="Gene3D" id="1.10.287.310">
    <property type="match status" value="1"/>
</dbReference>
<dbReference type="Pfam" id="PF00831">
    <property type="entry name" value="Ribosomal_L29"/>
    <property type="match status" value="1"/>
</dbReference>
<organism evidence="6">
    <name type="scientific">Titanophycus setchellii</name>
    <dbReference type="NCBI Taxonomy" id="940129"/>
    <lineage>
        <taxon>Eukaryota</taxon>
        <taxon>Rhodophyta</taxon>
        <taxon>Florideophyceae</taxon>
        <taxon>Nemaliophycidae</taxon>
        <taxon>Nemaliales</taxon>
        <taxon>Liagoraceae</taxon>
        <taxon>Titanophycus</taxon>
    </lineage>
</organism>
<dbReference type="CDD" id="cd00427">
    <property type="entry name" value="Ribosomal_L29_HIP"/>
    <property type="match status" value="1"/>
</dbReference>
<dbReference type="GO" id="GO:0009507">
    <property type="term" value="C:chloroplast"/>
    <property type="evidence" value="ECO:0007669"/>
    <property type="project" value="UniProtKB-SubCell"/>
</dbReference>
<dbReference type="SUPFAM" id="SSF46561">
    <property type="entry name" value="Ribosomal protein L29 (L29p)"/>
    <property type="match status" value="1"/>
</dbReference>
<dbReference type="RefSeq" id="YP_009315186.1">
    <property type="nucleotide sequence ID" value="NC_031665.1"/>
</dbReference>
<dbReference type="GO" id="GO:0006412">
    <property type="term" value="P:translation"/>
    <property type="evidence" value="ECO:0007669"/>
    <property type="project" value="UniProtKB-UniRule"/>
</dbReference>
<protein>
    <recommendedName>
        <fullName evidence="4 5">Large ribosomal subunit protein uL29c</fullName>
    </recommendedName>
</protein>
<keyword evidence="6" id="KW-0934">Plastid</keyword>
<accession>A0A1G4NY62</accession>
<dbReference type="GeneID" id="29999508"/>
<keyword evidence="2 5" id="KW-0689">Ribosomal protein</keyword>
<evidence type="ECO:0000256" key="4">
    <source>
        <dbReference type="ARBA" id="ARBA00040028"/>
    </source>
</evidence>
<evidence type="ECO:0000256" key="2">
    <source>
        <dbReference type="ARBA" id="ARBA00022980"/>
    </source>
</evidence>
<dbReference type="HAMAP" id="MF_00374">
    <property type="entry name" value="Ribosomal_uL29"/>
    <property type="match status" value="1"/>
</dbReference>
<evidence type="ECO:0000256" key="3">
    <source>
        <dbReference type="ARBA" id="ARBA00023274"/>
    </source>
</evidence>
<geneLocation type="chloroplast" evidence="6"/>
<evidence type="ECO:0000256" key="1">
    <source>
        <dbReference type="ARBA" id="ARBA00009254"/>
    </source>
</evidence>
<dbReference type="PANTHER" id="PTHR10916:SF0">
    <property type="entry name" value="LARGE RIBOSOMAL SUBUNIT PROTEIN UL29C"/>
    <property type="match status" value="1"/>
</dbReference>
<comment type="similarity">
    <text evidence="1 5">Belongs to the universal ribosomal protein uL29 family.</text>
</comment>
<evidence type="ECO:0000313" key="6">
    <source>
        <dbReference type="EMBL" id="SCW23641.1"/>
    </source>
</evidence>
<keyword evidence="6" id="KW-0150">Chloroplast</keyword>
<comment type="subcellular location">
    <subcellularLocation>
        <location evidence="5">Plastid</location>
        <location evidence="5">Chloroplast</location>
    </subcellularLocation>
</comment>
<evidence type="ECO:0000256" key="5">
    <source>
        <dbReference type="HAMAP-Rule" id="MF_00374"/>
    </source>
</evidence>
<proteinExistence type="inferred from homology"/>
<dbReference type="InterPro" id="IPR036049">
    <property type="entry name" value="Ribosomal_uL29_sf"/>
</dbReference>
<name>A0A1G4NY62_9FLOR</name>
<dbReference type="NCBIfam" id="TIGR00012">
    <property type="entry name" value="L29"/>
    <property type="match status" value="1"/>
</dbReference>
<dbReference type="InterPro" id="IPR050063">
    <property type="entry name" value="Ribosomal_protein_uL29"/>
</dbReference>
<dbReference type="EMBL" id="LT622874">
    <property type="protein sequence ID" value="SCW23641.1"/>
    <property type="molecule type" value="Genomic_DNA"/>
</dbReference>